<comment type="caution">
    <text evidence="2">The sequence shown here is derived from an EMBL/GenBank/DDBJ whole genome shotgun (WGS) entry which is preliminary data.</text>
</comment>
<keyword evidence="2" id="KW-0808">Transferase</keyword>
<dbReference type="PANTHER" id="PTHR45835">
    <property type="entry name" value="YALI0A06105P"/>
    <property type="match status" value="1"/>
</dbReference>
<keyword evidence="2" id="KW-0548">Nucleotidyltransferase</keyword>
<feature type="compositionally biased region" description="Basic and acidic residues" evidence="1">
    <location>
        <begin position="33"/>
        <end position="54"/>
    </location>
</feature>
<organism evidence="2 3">
    <name type="scientific">Tanacetum coccineum</name>
    <dbReference type="NCBI Taxonomy" id="301880"/>
    <lineage>
        <taxon>Eukaryota</taxon>
        <taxon>Viridiplantae</taxon>
        <taxon>Streptophyta</taxon>
        <taxon>Embryophyta</taxon>
        <taxon>Tracheophyta</taxon>
        <taxon>Spermatophyta</taxon>
        <taxon>Magnoliopsida</taxon>
        <taxon>eudicotyledons</taxon>
        <taxon>Gunneridae</taxon>
        <taxon>Pentapetalae</taxon>
        <taxon>asterids</taxon>
        <taxon>campanulids</taxon>
        <taxon>Asterales</taxon>
        <taxon>Asteraceae</taxon>
        <taxon>Asteroideae</taxon>
        <taxon>Anthemideae</taxon>
        <taxon>Anthemidinae</taxon>
        <taxon>Tanacetum</taxon>
    </lineage>
</organism>
<accession>A0ABQ5GCD7</accession>
<gene>
    <name evidence="2" type="ORF">Tco_1032638</name>
</gene>
<evidence type="ECO:0000256" key="1">
    <source>
        <dbReference type="SAM" id="MobiDB-lite"/>
    </source>
</evidence>
<name>A0ABQ5GCD7_9ASTR</name>
<proteinExistence type="predicted"/>
<dbReference type="EMBL" id="BQNB010018344">
    <property type="protein sequence ID" value="GJT73352.1"/>
    <property type="molecule type" value="Genomic_DNA"/>
</dbReference>
<dbReference type="SUPFAM" id="SSF56672">
    <property type="entry name" value="DNA/RNA polymerases"/>
    <property type="match status" value="1"/>
</dbReference>
<keyword evidence="3" id="KW-1185">Reference proteome</keyword>
<protein>
    <submittedName>
        <fullName evidence="2">Reverse transcriptase domain-containing protein</fullName>
    </submittedName>
</protein>
<dbReference type="SUPFAM" id="SSF53098">
    <property type="entry name" value="Ribonuclease H-like"/>
    <property type="match status" value="1"/>
</dbReference>
<dbReference type="InterPro" id="IPR043128">
    <property type="entry name" value="Rev_trsase/Diguanyl_cyclase"/>
</dbReference>
<dbReference type="InterPro" id="IPR043502">
    <property type="entry name" value="DNA/RNA_pol_sf"/>
</dbReference>
<dbReference type="InterPro" id="IPR012337">
    <property type="entry name" value="RNaseH-like_sf"/>
</dbReference>
<sequence length="278" mass="31647">MVATTKPRLCISLCQRFGALTDEAVRNGTIKKVEKRGNVGEPSKDRNGRDDNKRTRTVNAFATTVNHVGRENMDSGQLVEIDKIIKGCKLEIKGHIFDIDLIPFGHGSFDVIIDDLNLPPQDIRGACKKHLEMLVLELLKKEKVYAKFSKCEFWLREVQFLRHVINGNEIHVDPSKIEAVRQSNQSSYGLSQQPEIPIWKWEGIAMDFVTKLPKTNSGHDTIWVIIARFTSRFWQSMQEALGTRLDMSTTYHPQTDGQSERTIQNLGRTCLEACVPRL</sequence>
<evidence type="ECO:0000313" key="3">
    <source>
        <dbReference type="Proteomes" id="UP001151760"/>
    </source>
</evidence>
<reference evidence="2" key="1">
    <citation type="journal article" date="2022" name="Int. J. Mol. Sci.">
        <title>Draft Genome of Tanacetum Coccineum: Genomic Comparison of Closely Related Tanacetum-Family Plants.</title>
        <authorList>
            <person name="Yamashiro T."/>
            <person name="Shiraishi A."/>
            <person name="Nakayama K."/>
            <person name="Satake H."/>
        </authorList>
    </citation>
    <scope>NUCLEOTIDE SEQUENCE</scope>
</reference>
<dbReference type="Gene3D" id="3.30.420.10">
    <property type="entry name" value="Ribonuclease H-like superfamily/Ribonuclease H"/>
    <property type="match status" value="1"/>
</dbReference>
<evidence type="ECO:0000313" key="2">
    <source>
        <dbReference type="EMBL" id="GJT73352.1"/>
    </source>
</evidence>
<dbReference type="Proteomes" id="UP001151760">
    <property type="component" value="Unassembled WGS sequence"/>
</dbReference>
<dbReference type="GO" id="GO:0003964">
    <property type="term" value="F:RNA-directed DNA polymerase activity"/>
    <property type="evidence" value="ECO:0007669"/>
    <property type="project" value="UniProtKB-KW"/>
</dbReference>
<keyword evidence="2" id="KW-0695">RNA-directed DNA polymerase</keyword>
<dbReference type="InterPro" id="IPR036397">
    <property type="entry name" value="RNaseH_sf"/>
</dbReference>
<reference evidence="2" key="2">
    <citation type="submission" date="2022-01" db="EMBL/GenBank/DDBJ databases">
        <authorList>
            <person name="Yamashiro T."/>
            <person name="Shiraishi A."/>
            <person name="Satake H."/>
            <person name="Nakayama K."/>
        </authorList>
    </citation>
    <scope>NUCLEOTIDE SEQUENCE</scope>
</reference>
<feature type="region of interest" description="Disordered" evidence="1">
    <location>
        <begin position="33"/>
        <end position="55"/>
    </location>
</feature>
<dbReference type="Gene3D" id="3.30.70.270">
    <property type="match status" value="1"/>
</dbReference>
<dbReference type="PANTHER" id="PTHR45835:SF99">
    <property type="entry name" value="CHROMO DOMAIN-CONTAINING PROTEIN-RELATED"/>
    <property type="match status" value="1"/>
</dbReference>